<evidence type="ECO:0000256" key="2">
    <source>
        <dbReference type="ARBA" id="ARBA00022692"/>
    </source>
</evidence>
<dbReference type="InterPro" id="IPR007016">
    <property type="entry name" value="O-antigen_ligase-rel_domated"/>
</dbReference>
<feature type="domain" description="O-antigen ligase-related" evidence="6">
    <location>
        <begin position="178"/>
        <end position="320"/>
    </location>
</feature>
<dbReference type="EMBL" id="CP134206">
    <property type="protein sequence ID" value="WND06661.1"/>
    <property type="molecule type" value="Genomic_DNA"/>
</dbReference>
<feature type="transmembrane region" description="Helical" evidence="5">
    <location>
        <begin position="342"/>
        <end position="357"/>
    </location>
</feature>
<dbReference type="PANTHER" id="PTHR37422:SF13">
    <property type="entry name" value="LIPOPOLYSACCHARIDE BIOSYNTHESIS PROTEIN PA4999-RELATED"/>
    <property type="match status" value="1"/>
</dbReference>
<dbReference type="Proteomes" id="UP001256400">
    <property type="component" value="Chromosome"/>
</dbReference>
<keyword evidence="4 5" id="KW-0472">Membrane</keyword>
<feature type="transmembrane region" description="Helical" evidence="5">
    <location>
        <begin position="392"/>
        <end position="412"/>
    </location>
</feature>
<keyword evidence="3 5" id="KW-1133">Transmembrane helix</keyword>
<comment type="subcellular location">
    <subcellularLocation>
        <location evidence="1">Membrane</location>
        <topology evidence="1">Multi-pass membrane protein</topology>
    </subcellularLocation>
</comment>
<dbReference type="PANTHER" id="PTHR37422">
    <property type="entry name" value="TEICHURONIC ACID BIOSYNTHESIS PROTEIN TUAE"/>
    <property type="match status" value="1"/>
</dbReference>
<evidence type="ECO:0000256" key="5">
    <source>
        <dbReference type="SAM" id="Phobius"/>
    </source>
</evidence>
<feature type="transmembrane region" description="Helical" evidence="5">
    <location>
        <begin position="310"/>
        <end position="330"/>
    </location>
</feature>
<feature type="transmembrane region" description="Helical" evidence="5">
    <location>
        <begin position="15"/>
        <end position="34"/>
    </location>
</feature>
<evidence type="ECO:0000256" key="4">
    <source>
        <dbReference type="ARBA" id="ARBA00023136"/>
    </source>
</evidence>
<evidence type="ECO:0000259" key="7">
    <source>
        <dbReference type="Pfam" id="PF11846"/>
    </source>
</evidence>
<feature type="domain" description="Virulence factor membrane-bound polymerase C-terminal" evidence="7">
    <location>
        <begin position="343"/>
        <end position="455"/>
    </location>
</feature>
<evidence type="ECO:0000256" key="3">
    <source>
        <dbReference type="ARBA" id="ARBA00022989"/>
    </source>
</evidence>
<keyword evidence="2 5" id="KW-0812">Transmembrane</keyword>
<evidence type="ECO:0000313" key="8">
    <source>
        <dbReference type="EMBL" id="WND06661.1"/>
    </source>
</evidence>
<dbReference type="GO" id="GO:0016020">
    <property type="term" value="C:membrane"/>
    <property type="evidence" value="ECO:0007669"/>
    <property type="project" value="UniProtKB-SubCell"/>
</dbReference>
<dbReference type="AlphaFoldDB" id="A0AB38YZA1"/>
<feature type="transmembrane region" description="Helical" evidence="5">
    <location>
        <begin position="217"/>
        <end position="239"/>
    </location>
</feature>
<evidence type="ECO:0000256" key="1">
    <source>
        <dbReference type="ARBA" id="ARBA00004141"/>
    </source>
</evidence>
<gene>
    <name evidence="8" type="ORF">RHP80_05825</name>
</gene>
<feature type="transmembrane region" description="Helical" evidence="5">
    <location>
        <begin position="46"/>
        <end position="65"/>
    </location>
</feature>
<reference evidence="8" key="1">
    <citation type="submission" date="2023-09" db="EMBL/GenBank/DDBJ databases">
        <title>Acinetobacter soli.</title>
        <authorList>
            <person name="Kim B."/>
            <person name="Kim D."/>
            <person name="Park D."/>
        </authorList>
    </citation>
    <scope>NUCLEOTIDE SEQUENCE</scope>
    <source>
        <strain evidence="8">2023.05</strain>
    </source>
</reference>
<evidence type="ECO:0000313" key="9">
    <source>
        <dbReference type="Proteomes" id="UP001256400"/>
    </source>
</evidence>
<feature type="transmembrane region" description="Helical" evidence="5">
    <location>
        <begin position="96"/>
        <end position="118"/>
    </location>
</feature>
<protein>
    <submittedName>
        <fullName evidence="8">Wzy polymerase domain-containing protein</fullName>
    </submittedName>
</protein>
<sequence length="518" mass="60935">MTFILPNTSYFSSSLFKEIVVVLGFLILLTNQILSLKEIILPKKAPLLFILFLFLFLQYLFKLIISFQDLFFNLIYISVFFLSIIFGLNSRKYNQIILIHWILFSLIFSALISFLIGLNQKIRIIESPYLFGVSYNGRATANLGQPNQLSTLTLMAFFSLFYLKKYYKINKLFFYSIIISLIFCNVLTQSRSAWLSVILISTFFIIKFPDKKNVLSVFCLNLVFWLSTILIPFFFNYFYPIGNSYTTLDRMKLSSSRFDIWPQLFLATFDKPFLGYGAGQVGLAQIESISNVSTRGEWFTYSHNIFLDFVIWYGWIVGSLVSFFIISLLIKISKSDLNRNETYLFVIILVFFFHCLLEYPYSYFYFLIPIGIISGFLLKLKSDDIFVLKKMYLCIVVFLSWLLFTLFTYQLIELDEKKESYSLQYLFKSSVKPIQSNLFILDGYSEKLDIEYLDYCYLIKNKDKEFFRRVAYRYPSTVSVSKYYSTQSDNLKNAENIVQAYQVISNRVYQPHIKKCNN</sequence>
<dbReference type="RefSeq" id="WP_309011759.1">
    <property type="nucleotide sequence ID" value="NZ_CP134206.1"/>
</dbReference>
<feature type="transmembrane region" description="Helical" evidence="5">
    <location>
        <begin position="172"/>
        <end position="188"/>
    </location>
</feature>
<dbReference type="Pfam" id="PF11846">
    <property type="entry name" value="Wzy_C_2"/>
    <property type="match status" value="1"/>
</dbReference>
<name>A0AB38YZA1_9GAMM</name>
<proteinExistence type="predicted"/>
<organism evidence="8 9">
    <name type="scientific">Acinetobacter soli</name>
    <dbReference type="NCBI Taxonomy" id="487316"/>
    <lineage>
        <taxon>Bacteria</taxon>
        <taxon>Pseudomonadati</taxon>
        <taxon>Pseudomonadota</taxon>
        <taxon>Gammaproteobacteria</taxon>
        <taxon>Moraxellales</taxon>
        <taxon>Moraxellaceae</taxon>
        <taxon>Acinetobacter</taxon>
    </lineage>
</organism>
<evidence type="ECO:0000259" key="6">
    <source>
        <dbReference type="Pfam" id="PF04932"/>
    </source>
</evidence>
<dbReference type="InterPro" id="IPR051533">
    <property type="entry name" value="WaaL-like"/>
</dbReference>
<accession>A0AB38YZA1</accession>
<dbReference type="Pfam" id="PF04932">
    <property type="entry name" value="Wzy_C"/>
    <property type="match status" value="1"/>
</dbReference>
<feature type="transmembrane region" description="Helical" evidence="5">
    <location>
        <begin position="71"/>
        <end position="89"/>
    </location>
</feature>
<dbReference type="InterPro" id="IPR021797">
    <property type="entry name" value="Wzy_C_2"/>
</dbReference>
<feature type="transmembrane region" description="Helical" evidence="5">
    <location>
        <begin position="194"/>
        <end position="210"/>
    </location>
</feature>